<organism evidence="3 4">
    <name type="scientific">Gardnerella swidsinskii</name>
    <dbReference type="NCBI Taxonomy" id="2792979"/>
    <lineage>
        <taxon>Bacteria</taxon>
        <taxon>Bacillati</taxon>
        <taxon>Actinomycetota</taxon>
        <taxon>Actinomycetes</taxon>
        <taxon>Bifidobacteriales</taxon>
        <taxon>Bifidobacteriaceae</taxon>
        <taxon>Gardnerella</taxon>
    </lineage>
</organism>
<dbReference type="Proteomes" id="UP000186260">
    <property type="component" value="Chromosome"/>
</dbReference>
<evidence type="ECO:0000313" key="4">
    <source>
        <dbReference type="Proteomes" id="UP000186260"/>
    </source>
</evidence>
<dbReference type="Pfam" id="PF20155">
    <property type="entry name" value="TMP_3"/>
    <property type="match status" value="1"/>
</dbReference>
<sequence>MAKGDTGINIARAFVEIVPSTKGVGKAICDAFNNANNSVSQKGSESGKKYAVGFNQNVSKIGSNIAQKLTSANSTVIQKGSQAGTGYASTFSQKAAGIGGKIQQALNSMASHAQKSGENAGSGFAKGFGLKMGMISGIAQSVTSKIIGAFGGITSEIMSASDSAQKFGATLQFAGVSNKQIKELTKSTQTYADKTVYDLEDIRSTTAQLASNGVKGYDKLAEAAGNLNAIAGGNKETFKSVAMVLTQTAGAGKLTADNWRQLSQAIPGASGKIQEQLKKNGVYTGNFADAMRQGKITSEAFNQALLDLGFDDVAVKAAQSTVTIEGAWGNLQASVVKAGMVIFDSIKGPTTQAMSAIADAIGDLTNSMQAPLAAAISGVVDWFGKLFAAMQNVGVFESFKAIWQSLCDIFKEVFSIVGGWGALFPPEALAVALKVVLDLLNGVLQVVKFLAPVLTPLAGIWLAWAGAIKAVQIATSIWSTVTKIATAVQAAFNVVMNMNPIGALIAVIAAVVAGLIWFFTQTELGKQIWQGLCDVFMSFINAIGTALQATLSFIGNAWNAYWSSISSFFTNIWNGIQAAAQAAWNWLTSTLNSICQGISSAWNACWSGISSFFTNIWNGIKGFAQGVWNGIKNTLGGVLNGITGAWNACWNGIKNFFSNIWNGIKNGAKAGIDAVFHFVTGLKDRILGFFRGAGQWLLNAGKAILDGFLKGLKGAWDGVCNFVGGIGNWIAEHKGPISYDKKLLIPAGKAIMQGFSKGLGDSWQGVQKQVAGFTKQSGNWFNDTNAIRLRTTVMPPDGGWNAQQNQIAKVAANYEVDASRTGLTKQDLYDAFDGVMSQGVALKLNGRGGEVMAGILAKPMNNELNKMATLGR</sequence>
<accession>A0ABM6GKD0</accession>
<reference evidence="4" key="1">
    <citation type="submission" date="2017-01" db="EMBL/GenBank/DDBJ databases">
        <title>Gardnerella vaginalis bacteremia associated with severe acute encephalopathy in a young female patient: Case Report and characterization of the isolate.</title>
        <authorList>
            <person name="Tankovic J."/>
            <person name="Timinskas A."/>
            <person name="Zilnyte M."/>
            <person name="Janulaitiene M."/>
            <person name="Zvirbliene A."/>
            <person name="Pleckaityte M."/>
        </authorList>
    </citation>
    <scope>NUCLEOTIDE SEQUENCE [LARGE SCALE GENOMIC DNA]</scope>
    <source>
        <strain evidence="4">GV37</strain>
    </source>
</reference>
<keyword evidence="1" id="KW-1133">Transmembrane helix</keyword>
<gene>
    <name evidence="3" type="ORF">BVL65_06045</name>
</gene>
<feature type="domain" description="Tape measure protein N-terminal" evidence="2">
    <location>
        <begin position="156"/>
        <end position="337"/>
    </location>
</feature>
<evidence type="ECO:0000313" key="3">
    <source>
        <dbReference type="EMBL" id="APW19084.1"/>
    </source>
</evidence>
<dbReference type="InterPro" id="IPR007713">
    <property type="entry name" value="TMP_rpt"/>
</dbReference>
<evidence type="ECO:0000259" key="2">
    <source>
        <dbReference type="Pfam" id="PF20155"/>
    </source>
</evidence>
<evidence type="ECO:0000256" key="1">
    <source>
        <dbReference type="SAM" id="Phobius"/>
    </source>
</evidence>
<name>A0ABM6GKD0_9BIFI</name>
<feature type="transmembrane region" description="Helical" evidence="1">
    <location>
        <begin position="501"/>
        <end position="520"/>
    </location>
</feature>
<protein>
    <submittedName>
        <fullName evidence="3">Phage tail tape measure protein</fullName>
    </submittedName>
</protein>
<keyword evidence="4" id="KW-1185">Reference proteome</keyword>
<dbReference type="Pfam" id="PF05017">
    <property type="entry name" value="TMP"/>
    <property type="match status" value="6"/>
</dbReference>
<proteinExistence type="predicted"/>
<dbReference type="InterPro" id="IPR013491">
    <property type="entry name" value="Tape_meas_N"/>
</dbReference>
<keyword evidence="1" id="KW-0812">Transmembrane</keyword>
<keyword evidence="1" id="KW-0472">Membrane</keyword>
<dbReference type="EMBL" id="CP019058">
    <property type="protein sequence ID" value="APW19084.1"/>
    <property type="molecule type" value="Genomic_DNA"/>
</dbReference>
<dbReference type="Gene3D" id="1.20.120.20">
    <property type="entry name" value="Apolipoprotein"/>
    <property type="match status" value="1"/>
</dbReference>
<dbReference type="NCBIfam" id="TIGR02675">
    <property type="entry name" value="tape_meas_nterm"/>
    <property type="match status" value="1"/>
</dbReference>
<feature type="transmembrane region" description="Helical" evidence="1">
    <location>
        <begin position="532"/>
        <end position="558"/>
    </location>
</feature>
<dbReference type="RefSeq" id="WP_076003010.1">
    <property type="nucleotide sequence ID" value="NZ_CP019058.1"/>
</dbReference>